<proteinExistence type="predicted"/>
<reference evidence="2 3" key="1">
    <citation type="submission" date="2019-12" db="EMBL/GenBank/DDBJ databases">
        <title>Isolation and characterization of three novel carbon monoxide-oxidizing members of Halobacteria from salione crusts and soils.</title>
        <authorList>
            <person name="Myers M.R."/>
            <person name="King G.M."/>
        </authorList>
    </citation>
    <scope>NUCLEOTIDE SEQUENCE [LARGE SCALE GENOMIC DNA]</scope>
    <source>
        <strain evidence="2 3">PCN9</strain>
    </source>
</reference>
<dbReference type="Proteomes" id="UP000471521">
    <property type="component" value="Unassembled WGS sequence"/>
</dbReference>
<protein>
    <submittedName>
        <fullName evidence="2">Uncharacterized protein</fullName>
    </submittedName>
</protein>
<feature type="compositionally biased region" description="Polar residues" evidence="1">
    <location>
        <begin position="1"/>
        <end position="10"/>
    </location>
</feature>
<evidence type="ECO:0000313" key="2">
    <source>
        <dbReference type="EMBL" id="MXR21358.1"/>
    </source>
</evidence>
<keyword evidence="3" id="KW-1185">Reference proteome</keyword>
<organism evidence="2 3">
    <name type="scientific">Halobacterium bonnevillei</name>
    <dbReference type="NCBI Taxonomy" id="2692200"/>
    <lineage>
        <taxon>Archaea</taxon>
        <taxon>Methanobacteriati</taxon>
        <taxon>Methanobacteriota</taxon>
        <taxon>Stenosarchaea group</taxon>
        <taxon>Halobacteria</taxon>
        <taxon>Halobacteriales</taxon>
        <taxon>Halobacteriaceae</taxon>
        <taxon>Halobacterium</taxon>
    </lineage>
</organism>
<accession>A0A6B0SI55</accession>
<dbReference type="AlphaFoldDB" id="A0A6B0SI55"/>
<dbReference type="OrthoDB" id="252699at2157"/>
<sequence length="91" mass="9717">MADANSNASSDPLADVPRTVDDGELLGVDATGVPIYYDENDDRAFEALQSGGEWTVGEEQTNADLDDVVAEISRLTGWDELSELGEQALEA</sequence>
<dbReference type="EMBL" id="WUUU01000104">
    <property type="protein sequence ID" value="MXR21358.1"/>
    <property type="molecule type" value="Genomic_DNA"/>
</dbReference>
<evidence type="ECO:0000256" key="1">
    <source>
        <dbReference type="SAM" id="MobiDB-lite"/>
    </source>
</evidence>
<name>A0A6B0SI55_9EURY</name>
<evidence type="ECO:0000313" key="3">
    <source>
        <dbReference type="Proteomes" id="UP000471521"/>
    </source>
</evidence>
<dbReference type="RefSeq" id="WP_159526838.1">
    <property type="nucleotide sequence ID" value="NZ_WUUU01000104.1"/>
</dbReference>
<feature type="region of interest" description="Disordered" evidence="1">
    <location>
        <begin position="1"/>
        <end position="22"/>
    </location>
</feature>
<gene>
    <name evidence="2" type="ORF">GRX66_12360</name>
</gene>
<comment type="caution">
    <text evidence="2">The sequence shown here is derived from an EMBL/GenBank/DDBJ whole genome shotgun (WGS) entry which is preliminary data.</text>
</comment>